<dbReference type="AlphaFoldDB" id="A0A0F8X986"/>
<dbReference type="EMBL" id="LAZR01064423">
    <property type="protein sequence ID" value="KKK57545.1"/>
    <property type="molecule type" value="Genomic_DNA"/>
</dbReference>
<sequence>MCPTLISLDHANKGMGDSVFSPKSTVCLGAAPDLTHLISGKFSVAIGRASWGRNQTVAPGMLDILRAGQIFQIRHMIIRYITVLI</sequence>
<reference evidence="1" key="1">
    <citation type="journal article" date="2015" name="Nature">
        <title>Complex archaea that bridge the gap between prokaryotes and eukaryotes.</title>
        <authorList>
            <person name="Spang A."/>
            <person name="Saw J.H."/>
            <person name="Jorgensen S.L."/>
            <person name="Zaremba-Niedzwiedzka K."/>
            <person name="Martijn J."/>
            <person name="Lind A.E."/>
            <person name="van Eijk R."/>
            <person name="Schleper C."/>
            <person name="Guy L."/>
            <person name="Ettema T.J."/>
        </authorList>
    </citation>
    <scope>NUCLEOTIDE SEQUENCE</scope>
</reference>
<comment type="caution">
    <text evidence="1">The sequence shown here is derived from an EMBL/GenBank/DDBJ whole genome shotgun (WGS) entry which is preliminary data.</text>
</comment>
<evidence type="ECO:0000313" key="1">
    <source>
        <dbReference type="EMBL" id="KKK57545.1"/>
    </source>
</evidence>
<feature type="non-terminal residue" evidence="1">
    <location>
        <position position="85"/>
    </location>
</feature>
<protein>
    <submittedName>
        <fullName evidence="1">Uncharacterized protein</fullName>
    </submittedName>
</protein>
<proteinExistence type="predicted"/>
<accession>A0A0F8X986</accession>
<gene>
    <name evidence="1" type="ORF">LCGC14_3053400</name>
</gene>
<name>A0A0F8X986_9ZZZZ</name>
<organism evidence="1">
    <name type="scientific">marine sediment metagenome</name>
    <dbReference type="NCBI Taxonomy" id="412755"/>
    <lineage>
        <taxon>unclassified sequences</taxon>
        <taxon>metagenomes</taxon>
        <taxon>ecological metagenomes</taxon>
    </lineage>
</organism>